<evidence type="ECO:0000256" key="4">
    <source>
        <dbReference type="ARBA" id="ARBA00022982"/>
    </source>
</evidence>
<evidence type="ECO:0000256" key="5">
    <source>
        <dbReference type="ARBA" id="ARBA00023004"/>
    </source>
</evidence>
<evidence type="ECO:0000313" key="8">
    <source>
        <dbReference type="EMBL" id="MDP9888693.1"/>
    </source>
</evidence>
<dbReference type="RefSeq" id="WP_307308017.1">
    <property type="nucleotide sequence ID" value="NZ_JAUSRE010000010.1"/>
</dbReference>
<dbReference type="PANTHER" id="PTHR36923:SF3">
    <property type="entry name" value="FERREDOXIN"/>
    <property type="match status" value="1"/>
</dbReference>
<keyword evidence="6" id="KW-0411">Iron-sulfur</keyword>
<keyword evidence="5" id="KW-0408">Iron</keyword>
<evidence type="ECO:0000256" key="7">
    <source>
        <dbReference type="ARBA" id="ARBA00023291"/>
    </source>
</evidence>
<organism evidence="8 9">
    <name type="scientific">Pseudarthrobacter enclensis</name>
    <dbReference type="NCBI Taxonomy" id="993070"/>
    <lineage>
        <taxon>Bacteria</taxon>
        <taxon>Bacillati</taxon>
        <taxon>Actinomycetota</taxon>
        <taxon>Actinomycetes</taxon>
        <taxon>Micrococcales</taxon>
        <taxon>Micrococcaceae</taxon>
        <taxon>Pseudarthrobacter</taxon>
    </lineage>
</organism>
<keyword evidence="7" id="KW-0003">3Fe-4S</keyword>
<evidence type="ECO:0000256" key="2">
    <source>
        <dbReference type="ARBA" id="ARBA00022448"/>
    </source>
</evidence>
<comment type="caution">
    <text evidence="8">The sequence shown here is derived from an EMBL/GenBank/DDBJ whole genome shotgun (WGS) entry which is preliminary data.</text>
</comment>
<dbReference type="Gene3D" id="3.30.70.20">
    <property type="match status" value="1"/>
</dbReference>
<name>A0ABT9RTW9_9MICC</name>
<dbReference type="Proteomes" id="UP001226577">
    <property type="component" value="Unassembled WGS sequence"/>
</dbReference>
<keyword evidence="4" id="KW-0249">Electron transport</keyword>
<keyword evidence="3" id="KW-0479">Metal-binding</keyword>
<evidence type="ECO:0000256" key="1">
    <source>
        <dbReference type="ARBA" id="ARBA00001927"/>
    </source>
</evidence>
<proteinExistence type="predicted"/>
<sequence>MRIEAKRHLCQSYGNCVAIDPEHLDLDDEGLVVVTRDSIGDGELATVQAGIRSCPVNALVLIEGE</sequence>
<evidence type="ECO:0000256" key="3">
    <source>
        <dbReference type="ARBA" id="ARBA00022723"/>
    </source>
</evidence>
<reference evidence="8 9" key="1">
    <citation type="submission" date="2023-07" db="EMBL/GenBank/DDBJ databases">
        <title>Sorghum-associated microbial communities from plants grown in Nebraska, USA.</title>
        <authorList>
            <person name="Schachtman D."/>
        </authorList>
    </citation>
    <scope>NUCLEOTIDE SEQUENCE [LARGE SCALE GENOMIC DNA]</scope>
    <source>
        <strain evidence="8 9">CC222</strain>
    </source>
</reference>
<accession>A0ABT9RTW9</accession>
<dbReference type="InterPro" id="IPR051269">
    <property type="entry name" value="Fe-S_cluster_ET"/>
</dbReference>
<keyword evidence="2" id="KW-0813">Transport</keyword>
<protein>
    <submittedName>
        <fullName evidence="8">Ferredoxin</fullName>
    </submittedName>
</protein>
<gene>
    <name evidence="8" type="ORF">J2X98_002286</name>
</gene>
<evidence type="ECO:0000313" key="9">
    <source>
        <dbReference type="Proteomes" id="UP001226577"/>
    </source>
</evidence>
<keyword evidence="9" id="KW-1185">Reference proteome</keyword>
<dbReference type="EMBL" id="JAUSRE010000010">
    <property type="protein sequence ID" value="MDP9888693.1"/>
    <property type="molecule type" value="Genomic_DNA"/>
</dbReference>
<dbReference type="SUPFAM" id="SSF54862">
    <property type="entry name" value="4Fe-4S ferredoxins"/>
    <property type="match status" value="1"/>
</dbReference>
<evidence type="ECO:0000256" key="6">
    <source>
        <dbReference type="ARBA" id="ARBA00023014"/>
    </source>
</evidence>
<dbReference type="PANTHER" id="PTHR36923">
    <property type="entry name" value="FERREDOXIN"/>
    <property type="match status" value="1"/>
</dbReference>
<dbReference type="Pfam" id="PF13459">
    <property type="entry name" value="Fer4_15"/>
    <property type="match status" value="1"/>
</dbReference>
<comment type="cofactor">
    <cofactor evidence="1">
        <name>[3Fe-4S] cluster</name>
        <dbReference type="ChEBI" id="CHEBI:21137"/>
    </cofactor>
</comment>